<keyword evidence="1" id="KW-0812">Transmembrane</keyword>
<name>A0A8J6TAR3_9BACT</name>
<feature type="transmembrane region" description="Helical" evidence="1">
    <location>
        <begin position="78"/>
        <end position="97"/>
    </location>
</feature>
<gene>
    <name evidence="2" type="ORF">H8E79_08625</name>
</gene>
<keyword evidence="1" id="KW-0472">Membrane</keyword>
<evidence type="ECO:0000256" key="1">
    <source>
        <dbReference type="SAM" id="Phobius"/>
    </source>
</evidence>
<keyword evidence="1" id="KW-1133">Transmembrane helix</keyword>
<feature type="transmembrane region" description="Helical" evidence="1">
    <location>
        <begin position="47"/>
        <end position="66"/>
    </location>
</feature>
<protein>
    <submittedName>
        <fullName evidence="2">Uncharacterized protein</fullName>
    </submittedName>
</protein>
<evidence type="ECO:0000313" key="3">
    <source>
        <dbReference type="Proteomes" id="UP000599024"/>
    </source>
</evidence>
<accession>A0A8J6TAR3</accession>
<comment type="caution">
    <text evidence="2">The sequence shown here is derived from an EMBL/GenBank/DDBJ whole genome shotgun (WGS) entry which is preliminary data.</text>
</comment>
<feature type="transmembrane region" description="Helical" evidence="1">
    <location>
        <begin position="130"/>
        <end position="151"/>
    </location>
</feature>
<sequence>MGCSKKVAYNSRQVKLMTGLLLLLPGLIVLFPVQAWALQTHGAPEGIIVHQMAHVFYFGALVYLFWDLRRTMSQGRGWKFLQIFCLLMMLWNILAFVGHQTHLIMDAADFSHEFGYLSSMMLGPFSATKLINYFARLDHLILVPALIFLFLSLRSIYRSTAEGEDS</sequence>
<dbReference type="Proteomes" id="UP000599024">
    <property type="component" value="Unassembled WGS sequence"/>
</dbReference>
<reference evidence="2 3" key="1">
    <citation type="submission" date="2020-08" db="EMBL/GenBank/DDBJ databases">
        <title>Bridging the membrane lipid divide: bacteria of the FCB group superphylum have the potential to synthesize archaeal ether lipids.</title>
        <authorList>
            <person name="Villanueva L."/>
            <person name="Von Meijenfeldt F.A.B."/>
            <person name="Westbye A.B."/>
            <person name="Yadav S."/>
            <person name="Hopmans E.C."/>
            <person name="Dutilh B.E."/>
            <person name="Sinninghe Damste J.S."/>
        </authorList>
    </citation>
    <scope>NUCLEOTIDE SEQUENCE [LARGE SCALE GENOMIC DNA]</scope>
    <source>
        <strain evidence="2">NIOZ-UU81</strain>
    </source>
</reference>
<proteinExistence type="predicted"/>
<dbReference type="AlphaFoldDB" id="A0A8J6TAR3"/>
<evidence type="ECO:0000313" key="2">
    <source>
        <dbReference type="EMBL" id="MBC8209213.1"/>
    </source>
</evidence>
<organism evidence="2 3">
    <name type="scientific">Candidatus Desulfatifera sulfidica</name>
    <dbReference type="NCBI Taxonomy" id="2841691"/>
    <lineage>
        <taxon>Bacteria</taxon>
        <taxon>Pseudomonadati</taxon>
        <taxon>Thermodesulfobacteriota</taxon>
        <taxon>Desulfobulbia</taxon>
        <taxon>Desulfobulbales</taxon>
        <taxon>Desulfobulbaceae</taxon>
        <taxon>Candidatus Desulfatifera</taxon>
    </lineage>
</organism>
<dbReference type="EMBL" id="JACNLK010000084">
    <property type="protein sequence ID" value="MBC8209213.1"/>
    <property type="molecule type" value="Genomic_DNA"/>
</dbReference>